<protein>
    <submittedName>
        <fullName evidence="2">Uncharacterized protein</fullName>
    </submittedName>
</protein>
<feature type="transmembrane region" description="Helical" evidence="1">
    <location>
        <begin position="97"/>
        <end position="125"/>
    </location>
</feature>
<keyword evidence="1" id="KW-1133">Transmembrane helix</keyword>
<dbReference type="Proteomes" id="UP000238304">
    <property type="component" value="Chromosome"/>
</dbReference>
<keyword evidence="1" id="KW-0812">Transmembrane</keyword>
<keyword evidence="3" id="KW-1185">Reference proteome</keyword>
<feature type="transmembrane region" description="Helical" evidence="1">
    <location>
        <begin position="68"/>
        <end position="85"/>
    </location>
</feature>
<organism evidence="2 3">
    <name type="scientific">Bacteroides zoogleoformans</name>
    <dbReference type="NCBI Taxonomy" id="28119"/>
    <lineage>
        <taxon>Bacteria</taxon>
        <taxon>Pseudomonadati</taxon>
        <taxon>Bacteroidota</taxon>
        <taxon>Bacteroidia</taxon>
        <taxon>Bacteroidales</taxon>
        <taxon>Bacteroidaceae</taxon>
        <taxon>Bacteroides</taxon>
    </lineage>
</organism>
<accession>A0ABN5IKH5</accession>
<sequence>MRKDNETVRNSNILLTAGGIIFILLGLSGVYFFVMQGIKPAWLQWSVFTFCSCYIETKMFVFIPNNQGDELAVAFYCLGWLLLIYRSKRSLLNKQALAVSVFMFGYLLLHGLAVVYFIGACLILTPPVLVFGDTFGKRCIREWLKLK</sequence>
<dbReference type="EMBL" id="CP027231">
    <property type="protein sequence ID" value="AVM53104.1"/>
    <property type="molecule type" value="Genomic_DNA"/>
</dbReference>
<gene>
    <name evidence="2" type="ORF">C4H11_09315</name>
</gene>
<reference evidence="2 3" key="1">
    <citation type="submission" date="2018-02" db="EMBL/GenBank/DDBJ databases">
        <authorList>
            <person name="Holder M.E."/>
            <person name="Ajami N.J."/>
            <person name="Petrosino J.F."/>
        </authorList>
    </citation>
    <scope>NUCLEOTIDE SEQUENCE [LARGE SCALE GENOMIC DNA]</scope>
    <source>
        <strain evidence="2 3">ATCC 33285</strain>
    </source>
</reference>
<keyword evidence="1" id="KW-0472">Membrane</keyword>
<name>A0ABN5IKH5_9BACE</name>
<evidence type="ECO:0000256" key="1">
    <source>
        <dbReference type="SAM" id="Phobius"/>
    </source>
</evidence>
<dbReference type="RefSeq" id="WP_106041440.1">
    <property type="nucleotide sequence ID" value="NZ_CP027231.1"/>
</dbReference>
<feature type="transmembrane region" description="Helical" evidence="1">
    <location>
        <begin position="12"/>
        <end position="34"/>
    </location>
</feature>
<evidence type="ECO:0000313" key="3">
    <source>
        <dbReference type="Proteomes" id="UP000238304"/>
    </source>
</evidence>
<proteinExistence type="predicted"/>
<evidence type="ECO:0000313" key="2">
    <source>
        <dbReference type="EMBL" id="AVM53104.1"/>
    </source>
</evidence>